<name>A0A7G6VRU9_9SPHN</name>
<protein>
    <submittedName>
        <fullName evidence="2">HNH endonuclease</fullName>
    </submittedName>
</protein>
<dbReference type="Proteomes" id="UP000515297">
    <property type="component" value="Chromosome"/>
</dbReference>
<keyword evidence="2" id="KW-0255">Endonuclease</keyword>
<proteinExistence type="predicted"/>
<sequence>MPWHKHRPDTAHHYRSAAFKRIRKRLLAGNPDCAICGERPARIADHRKPICEGGPTTPENLQAICAPCSLTKTGREGAAMRAARKRARQRQEPGA</sequence>
<organism evidence="2 3">
    <name type="scientific">Croceicoccus marinus</name>
    <dbReference type="NCBI Taxonomy" id="450378"/>
    <lineage>
        <taxon>Bacteria</taxon>
        <taxon>Pseudomonadati</taxon>
        <taxon>Pseudomonadota</taxon>
        <taxon>Alphaproteobacteria</taxon>
        <taxon>Sphingomonadales</taxon>
        <taxon>Erythrobacteraceae</taxon>
        <taxon>Croceicoccus</taxon>
    </lineage>
</organism>
<dbReference type="InterPro" id="IPR003615">
    <property type="entry name" value="HNH_nuc"/>
</dbReference>
<dbReference type="RefSeq" id="WP_185883738.1">
    <property type="nucleotide sequence ID" value="NZ_CP060052.1"/>
</dbReference>
<gene>
    <name evidence="2" type="ORF">H4O24_10825</name>
</gene>
<keyword evidence="2" id="KW-0378">Hydrolase</keyword>
<dbReference type="GO" id="GO:0008270">
    <property type="term" value="F:zinc ion binding"/>
    <property type="evidence" value="ECO:0007669"/>
    <property type="project" value="InterPro"/>
</dbReference>
<dbReference type="Gene3D" id="1.10.30.50">
    <property type="match status" value="1"/>
</dbReference>
<evidence type="ECO:0000313" key="3">
    <source>
        <dbReference type="Proteomes" id="UP000515297"/>
    </source>
</evidence>
<dbReference type="AlphaFoldDB" id="A0A7G6VRU9"/>
<evidence type="ECO:0000259" key="1">
    <source>
        <dbReference type="SMART" id="SM00507"/>
    </source>
</evidence>
<reference evidence="2 3" key="1">
    <citation type="submission" date="2020-08" db="EMBL/GenBank/DDBJ databases">
        <authorList>
            <person name="Liu G."/>
            <person name="Sun C."/>
        </authorList>
    </citation>
    <scope>NUCLEOTIDE SEQUENCE [LARGE SCALE GENOMIC DNA]</scope>
    <source>
        <strain evidence="2 3">OT19</strain>
    </source>
</reference>
<accession>A0A7G6VRU9</accession>
<dbReference type="GO" id="GO:0003676">
    <property type="term" value="F:nucleic acid binding"/>
    <property type="evidence" value="ECO:0007669"/>
    <property type="project" value="InterPro"/>
</dbReference>
<dbReference type="GO" id="GO:0004519">
    <property type="term" value="F:endonuclease activity"/>
    <property type="evidence" value="ECO:0007669"/>
    <property type="project" value="UniProtKB-KW"/>
</dbReference>
<dbReference type="EMBL" id="CP060052">
    <property type="protein sequence ID" value="QNE04464.1"/>
    <property type="molecule type" value="Genomic_DNA"/>
</dbReference>
<dbReference type="SMART" id="SM00507">
    <property type="entry name" value="HNHc"/>
    <property type="match status" value="1"/>
</dbReference>
<keyword evidence="2" id="KW-0540">Nuclease</keyword>
<evidence type="ECO:0000313" key="2">
    <source>
        <dbReference type="EMBL" id="QNE04464.1"/>
    </source>
</evidence>
<dbReference type="Pfam" id="PF01844">
    <property type="entry name" value="HNH"/>
    <property type="match status" value="1"/>
</dbReference>
<feature type="domain" description="HNH nuclease" evidence="1">
    <location>
        <begin position="20"/>
        <end position="70"/>
    </location>
</feature>
<dbReference type="CDD" id="cd00085">
    <property type="entry name" value="HNHc"/>
    <property type="match status" value="1"/>
</dbReference>
<dbReference type="InterPro" id="IPR002711">
    <property type="entry name" value="HNH"/>
</dbReference>